<dbReference type="PANTHER" id="PTHR46060:SF1">
    <property type="entry name" value="MARINER MOS1 TRANSPOSASE-LIKE PROTEIN"/>
    <property type="match status" value="1"/>
</dbReference>
<sequence>MKDVYGEQYLARCTIFRWCQRYEAGRINIKGLPRPGQVHVVTNSATISAMDELIRQNRRITTREVAVELSISKGTVHHIIHKKLVMAKFVHSGCPGICRRIRRRREWVFA</sequence>
<proteinExistence type="predicted"/>
<gene>
    <name evidence="1" type="ORF">AVEN_185993_1</name>
</gene>
<evidence type="ECO:0008006" key="3">
    <source>
        <dbReference type="Google" id="ProtNLM"/>
    </source>
</evidence>
<dbReference type="PANTHER" id="PTHR46060">
    <property type="entry name" value="MARINER MOS1 TRANSPOSASE-LIKE PROTEIN"/>
    <property type="match status" value="1"/>
</dbReference>
<dbReference type="Pfam" id="PF13412">
    <property type="entry name" value="HTH_24"/>
    <property type="match status" value="1"/>
</dbReference>
<evidence type="ECO:0000313" key="1">
    <source>
        <dbReference type="EMBL" id="GBN12482.1"/>
    </source>
</evidence>
<name>A0A4Y2LD09_ARAVE</name>
<dbReference type="AlphaFoldDB" id="A0A4Y2LD09"/>
<dbReference type="EMBL" id="BGPR01198921">
    <property type="protein sequence ID" value="GBN12482.1"/>
    <property type="molecule type" value="Genomic_DNA"/>
</dbReference>
<comment type="caution">
    <text evidence="1">The sequence shown here is derived from an EMBL/GenBank/DDBJ whole genome shotgun (WGS) entry which is preliminary data.</text>
</comment>
<dbReference type="InterPro" id="IPR052709">
    <property type="entry name" value="Transposase-MT_Hybrid"/>
</dbReference>
<dbReference type="Proteomes" id="UP000499080">
    <property type="component" value="Unassembled WGS sequence"/>
</dbReference>
<accession>A0A4Y2LD09</accession>
<reference evidence="1 2" key="1">
    <citation type="journal article" date="2019" name="Sci. Rep.">
        <title>Orb-weaving spider Araneus ventricosus genome elucidates the spidroin gene catalogue.</title>
        <authorList>
            <person name="Kono N."/>
            <person name="Nakamura H."/>
            <person name="Ohtoshi R."/>
            <person name="Moran D.A.P."/>
            <person name="Shinohara A."/>
            <person name="Yoshida Y."/>
            <person name="Fujiwara M."/>
            <person name="Mori M."/>
            <person name="Tomita M."/>
            <person name="Arakawa K."/>
        </authorList>
    </citation>
    <scope>NUCLEOTIDE SEQUENCE [LARGE SCALE GENOMIC DNA]</scope>
</reference>
<keyword evidence="2" id="KW-1185">Reference proteome</keyword>
<organism evidence="1 2">
    <name type="scientific">Araneus ventricosus</name>
    <name type="common">Orbweaver spider</name>
    <name type="synonym">Epeira ventricosa</name>
    <dbReference type="NCBI Taxonomy" id="182803"/>
    <lineage>
        <taxon>Eukaryota</taxon>
        <taxon>Metazoa</taxon>
        <taxon>Ecdysozoa</taxon>
        <taxon>Arthropoda</taxon>
        <taxon>Chelicerata</taxon>
        <taxon>Arachnida</taxon>
        <taxon>Araneae</taxon>
        <taxon>Araneomorphae</taxon>
        <taxon>Entelegynae</taxon>
        <taxon>Araneoidea</taxon>
        <taxon>Araneidae</taxon>
        <taxon>Araneus</taxon>
    </lineage>
</organism>
<protein>
    <recommendedName>
        <fullName evidence="3">Mos1 transposase HTH domain-containing protein</fullName>
    </recommendedName>
</protein>
<evidence type="ECO:0000313" key="2">
    <source>
        <dbReference type="Proteomes" id="UP000499080"/>
    </source>
</evidence>